<dbReference type="AlphaFoldDB" id="A0AAD1UPV3"/>
<protein>
    <submittedName>
        <fullName evidence="2">Uncharacterized protein</fullName>
    </submittedName>
</protein>
<evidence type="ECO:0000313" key="3">
    <source>
        <dbReference type="Proteomes" id="UP001295684"/>
    </source>
</evidence>
<name>A0AAD1UPV3_EUPCR</name>
<comment type="caution">
    <text evidence="2">The sequence shown here is derived from an EMBL/GenBank/DDBJ whole genome shotgun (WGS) entry which is preliminary data.</text>
</comment>
<gene>
    <name evidence="2" type="ORF">ECRASSUSDP1_LOCUS12229</name>
</gene>
<evidence type="ECO:0000256" key="1">
    <source>
        <dbReference type="SAM" id="MobiDB-lite"/>
    </source>
</evidence>
<evidence type="ECO:0000313" key="2">
    <source>
        <dbReference type="EMBL" id="CAI2370910.1"/>
    </source>
</evidence>
<proteinExistence type="predicted"/>
<accession>A0AAD1UPV3</accession>
<feature type="region of interest" description="Disordered" evidence="1">
    <location>
        <begin position="19"/>
        <end position="50"/>
    </location>
</feature>
<organism evidence="2 3">
    <name type="scientific">Euplotes crassus</name>
    <dbReference type="NCBI Taxonomy" id="5936"/>
    <lineage>
        <taxon>Eukaryota</taxon>
        <taxon>Sar</taxon>
        <taxon>Alveolata</taxon>
        <taxon>Ciliophora</taxon>
        <taxon>Intramacronucleata</taxon>
        <taxon>Spirotrichea</taxon>
        <taxon>Hypotrichia</taxon>
        <taxon>Euplotida</taxon>
        <taxon>Euplotidae</taxon>
        <taxon>Moneuplotes</taxon>
    </lineage>
</organism>
<dbReference type="EMBL" id="CAMPGE010012126">
    <property type="protein sequence ID" value="CAI2370910.1"/>
    <property type="molecule type" value="Genomic_DNA"/>
</dbReference>
<dbReference type="Proteomes" id="UP001295684">
    <property type="component" value="Unassembled WGS sequence"/>
</dbReference>
<keyword evidence="3" id="KW-1185">Reference proteome</keyword>
<sequence length="271" mass="31523">MENDKEYFKEKIKGKAWKDEGIGRSPANFEEQKSAQKLPMKKAPSDPFGNLEEMILGKEETETRDITIDDNTDIFSSRSKAKINQEESRGDLFDKPEANLDDIIEHLTKIMKPFDKKKAEKKVPSRIKISKYLLDCKNDAVKESSDESKIKKICKYIANYSLDVYSSNLKGIHQMLYFETIEMMKNDYIELSFQNYMESNPKFDTFLNNLFSRARNFMGELQEKLNKRNDQSSDTQSSSSKDDPFTFLNKYFKSALRILSASNSESRFGRF</sequence>
<reference evidence="2" key="1">
    <citation type="submission" date="2023-07" db="EMBL/GenBank/DDBJ databases">
        <authorList>
            <consortium name="AG Swart"/>
            <person name="Singh M."/>
            <person name="Singh A."/>
            <person name="Seah K."/>
            <person name="Emmerich C."/>
        </authorList>
    </citation>
    <scope>NUCLEOTIDE SEQUENCE</scope>
    <source>
        <strain evidence="2">DP1</strain>
    </source>
</reference>